<reference evidence="2 3" key="1">
    <citation type="submission" date="2019-10" db="EMBL/GenBank/DDBJ databases">
        <authorList>
            <person name="Palmer J.M."/>
        </authorList>
    </citation>
    <scope>NUCLEOTIDE SEQUENCE [LARGE SCALE GENOMIC DNA]</scope>
    <source>
        <strain evidence="2 3">TWF694</strain>
    </source>
</reference>
<evidence type="ECO:0000313" key="3">
    <source>
        <dbReference type="Proteomes" id="UP001365542"/>
    </source>
</evidence>
<keyword evidence="1" id="KW-0732">Signal</keyword>
<gene>
    <name evidence="2" type="ORF">TWF694_008052</name>
</gene>
<evidence type="ECO:0000313" key="2">
    <source>
        <dbReference type="EMBL" id="KAK6540659.1"/>
    </source>
</evidence>
<dbReference type="AlphaFoldDB" id="A0AAV9XHM1"/>
<dbReference type="Proteomes" id="UP001365542">
    <property type="component" value="Unassembled WGS sequence"/>
</dbReference>
<keyword evidence="3" id="KW-1185">Reference proteome</keyword>
<sequence length="144" mass="14815">MQFKSTFLSIFLLAATQGVIAAPQNQKPVGPRGEPLPTAPSVLNWDYLAKVAAGSCPPSTTVTAVRTCIQTTLPAARTCAGSAMALQPYGCSCIGAPPVTTTVIPSCSYDCNTVPGYVVYSMTESNCPTPSAKAQGKGCNKSGH</sequence>
<organism evidence="2 3">
    <name type="scientific">Orbilia ellipsospora</name>
    <dbReference type="NCBI Taxonomy" id="2528407"/>
    <lineage>
        <taxon>Eukaryota</taxon>
        <taxon>Fungi</taxon>
        <taxon>Dikarya</taxon>
        <taxon>Ascomycota</taxon>
        <taxon>Pezizomycotina</taxon>
        <taxon>Orbiliomycetes</taxon>
        <taxon>Orbiliales</taxon>
        <taxon>Orbiliaceae</taxon>
        <taxon>Orbilia</taxon>
    </lineage>
</organism>
<dbReference type="EMBL" id="JAVHJO010000004">
    <property type="protein sequence ID" value="KAK6540659.1"/>
    <property type="molecule type" value="Genomic_DNA"/>
</dbReference>
<feature type="signal peptide" evidence="1">
    <location>
        <begin position="1"/>
        <end position="21"/>
    </location>
</feature>
<name>A0AAV9XHM1_9PEZI</name>
<accession>A0AAV9XHM1</accession>
<proteinExistence type="predicted"/>
<comment type="caution">
    <text evidence="2">The sequence shown here is derived from an EMBL/GenBank/DDBJ whole genome shotgun (WGS) entry which is preliminary data.</text>
</comment>
<protein>
    <submittedName>
        <fullName evidence="2">Uncharacterized protein</fullName>
    </submittedName>
</protein>
<evidence type="ECO:0000256" key="1">
    <source>
        <dbReference type="SAM" id="SignalP"/>
    </source>
</evidence>
<feature type="chain" id="PRO_5043609076" evidence="1">
    <location>
        <begin position="22"/>
        <end position="144"/>
    </location>
</feature>